<dbReference type="EMBL" id="JACVHF010000006">
    <property type="protein sequence ID" value="MBC9784456.1"/>
    <property type="molecule type" value="Genomic_DNA"/>
</dbReference>
<dbReference type="SUPFAM" id="SSF101116">
    <property type="entry name" value="Flagellar export chaperone FliS"/>
    <property type="match status" value="1"/>
</dbReference>
<keyword evidence="7" id="KW-0969">Cilium</keyword>
<gene>
    <name evidence="7" type="primary">fliS</name>
    <name evidence="7" type="ORF">H1S01_08020</name>
</gene>
<keyword evidence="7" id="KW-0966">Cell projection</keyword>
<dbReference type="Proteomes" id="UP000617402">
    <property type="component" value="Unassembled WGS sequence"/>
</dbReference>
<dbReference type="PANTHER" id="PTHR34773:SF1">
    <property type="entry name" value="FLAGELLAR SECRETION CHAPERONE FLIS"/>
    <property type="match status" value="1"/>
</dbReference>
<dbReference type="Gene3D" id="1.20.120.340">
    <property type="entry name" value="Flagellar protein FliS"/>
    <property type="match status" value="1"/>
</dbReference>
<dbReference type="PIRSF" id="PIRSF039090">
    <property type="entry name" value="Flis"/>
    <property type="match status" value="1"/>
</dbReference>
<keyword evidence="4 6" id="KW-1005">Bacterial flagellum biogenesis</keyword>
<comment type="caution">
    <text evidence="7">The sequence shown here is derived from an EMBL/GenBank/DDBJ whole genome shotgun (WGS) entry which is preliminary data.</text>
</comment>
<accession>A0ABR7T195</accession>
<name>A0ABR7T195_HELCL</name>
<evidence type="ECO:0000256" key="3">
    <source>
        <dbReference type="ARBA" id="ARBA00022490"/>
    </source>
</evidence>
<reference evidence="7 8" key="1">
    <citation type="submission" date="2020-07" db="EMBL/GenBank/DDBJ databases">
        <title>Draft whole-genome sequence of Heliobacterium chlorum DSM 3682, type strain.</title>
        <authorList>
            <person name="Kyndt J.A."/>
            <person name="Meyer T.E."/>
            <person name="Imhoff J.F."/>
        </authorList>
    </citation>
    <scope>NUCLEOTIDE SEQUENCE [LARGE SCALE GENOMIC DNA]</scope>
    <source>
        <strain evidence="7 8">DSM 3682</strain>
    </source>
</reference>
<dbReference type="Pfam" id="PF02561">
    <property type="entry name" value="FliS"/>
    <property type="match status" value="1"/>
</dbReference>
<evidence type="ECO:0000256" key="2">
    <source>
        <dbReference type="ARBA" id="ARBA00008787"/>
    </source>
</evidence>
<evidence type="ECO:0000256" key="6">
    <source>
        <dbReference type="PIRNR" id="PIRNR039090"/>
    </source>
</evidence>
<dbReference type="NCBIfam" id="TIGR00208">
    <property type="entry name" value="fliS"/>
    <property type="match status" value="1"/>
</dbReference>
<evidence type="ECO:0000256" key="1">
    <source>
        <dbReference type="ARBA" id="ARBA00004514"/>
    </source>
</evidence>
<evidence type="ECO:0000313" key="7">
    <source>
        <dbReference type="EMBL" id="MBC9784456.1"/>
    </source>
</evidence>
<keyword evidence="7" id="KW-0282">Flagellum</keyword>
<comment type="similarity">
    <text evidence="2 6">Belongs to the FliS family.</text>
</comment>
<organism evidence="7 8">
    <name type="scientific">Heliobacterium chlorum</name>
    <dbReference type="NCBI Taxonomy" id="2698"/>
    <lineage>
        <taxon>Bacteria</taxon>
        <taxon>Bacillati</taxon>
        <taxon>Bacillota</taxon>
        <taxon>Clostridia</taxon>
        <taxon>Eubacteriales</taxon>
        <taxon>Heliobacteriaceae</taxon>
        <taxon>Heliobacterium</taxon>
    </lineage>
</organism>
<dbReference type="InterPro" id="IPR003713">
    <property type="entry name" value="FliS"/>
</dbReference>
<keyword evidence="5" id="KW-0143">Chaperone</keyword>
<proteinExistence type="inferred from homology"/>
<dbReference type="InterPro" id="IPR036584">
    <property type="entry name" value="FliS_sf"/>
</dbReference>
<keyword evidence="3 6" id="KW-0963">Cytoplasm</keyword>
<protein>
    <recommendedName>
        <fullName evidence="6">Flagellar secretion chaperone FliS</fullName>
    </recommendedName>
</protein>
<dbReference type="PANTHER" id="PTHR34773">
    <property type="entry name" value="FLAGELLAR SECRETION CHAPERONE FLIS"/>
    <property type="match status" value="1"/>
</dbReference>
<evidence type="ECO:0000313" key="8">
    <source>
        <dbReference type="Proteomes" id="UP000617402"/>
    </source>
</evidence>
<keyword evidence="8" id="KW-1185">Reference proteome</keyword>
<dbReference type="CDD" id="cd16098">
    <property type="entry name" value="FliS"/>
    <property type="match status" value="1"/>
</dbReference>
<evidence type="ECO:0000256" key="5">
    <source>
        <dbReference type="ARBA" id="ARBA00023186"/>
    </source>
</evidence>
<comment type="subcellular location">
    <subcellularLocation>
        <location evidence="1 6">Cytoplasm</location>
        <location evidence="1 6">Cytosol</location>
    </subcellularLocation>
</comment>
<evidence type="ECO:0000256" key="4">
    <source>
        <dbReference type="ARBA" id="ARBA00022795"/>
    </source>
</evidence>
<sequence>MTENYHQQQAALAQYRNTTVQTAAPEKLLIMLYDGAIRFLQQAVKAIETKDFNDAHEKLLKAQNIVVELMVTLNMDYEISKQLKKLYDFFYQQLVQANIKKETKIILEVVDMLTVLRNTWDEAAKLSKSQSFSGGR</sequence>